<protein>
    <submittedName>
        <fullName evidence="2">Uncharacterized protein</fullName>
    </submittedName>
</protein>
<name>A0A5B7K3A2_PORTR</name>
<dbReference type="Proteomes" id="UP000324222">
    <property type="component" value="Unassembled WGS sequence"/>
</dbReference>
<evidence type="ECO:0000313" key="2">
    <source>
        <dbReference type="EMBL" id="MPD01104.1"/>
    </source>
</evidence>
<keyword evidence="3" id="KW-1185">Reference proteome</keyword>
<comment type="caution">
    <text evidence="2">The sequence shown here is derived from an EMBL/GenBank/DDBJ whole genome shotgun (WGS) entry which is preliminary data.</text>
</comment>
<proteinExistence type="predicted"/>
<accession>A0A5B7K3A2</accession>
<evidence type="ECO:0000313" key="3">
    <source>
        <dbReference type="Proteomes" id="UP000324222"/>
    </source>
</evidence>
<sequence>MTRAQRHTPTNPSPCPSVTPAKPWKTHALSSNTAIPSLMVQKNTHTGHPLAPHHPRLYACVSLCLCCASFTSRWCSLASLTPPDAHWDHGEDNADG</sequence>
<dbReference type="EMBL" id="VSRR010125756">
    <property type="protein sequence ID" value="MPD01104.1"/>
    <property type="molecule type" value="Genomic_DNA"/>
</dbReference>
<dbReference type="AlphaFoldDB" id="A0A5B7K3A2"/>
<organism evidence="2 3">
    <name type="scientific">Portunus trituberculatus</name>
    <name type="common">Swimming crab</name>
    <name type="synonym">Neptunus trituberculatus</name>
    <dbReference type="NCBI Taxonomy" id="210409"/>
    <lineage>
        <taxon>Eukaryota</taxon>
        <taxon>Metazoa</taxon>
        <taxon>Ecdysozoa</taxon>
        <taxon>Arthropoda</taxon>
        <taxon>Crustacea</taxon>
        <taxon>Multicrustacea</taxon>
        <taxon>Malacostraca</taxon>
        <taxon>Eumalacostraca</taxon>
        <taxon>Eucarida</taxon>
        <taxon>Decapoda</taxon>
        <taxon>Pleocyemata</taxon>
        <taxon>Brachyura</taxon>
        <taxon>Eubrachyura</taxon>
        <taxon>Portunoidea</taxon>
        <taxon>Portunidae</taxon>
        <taxon>Portuninae</taxon>
        <taxon>Portunus</taxon>
    </lineage>
</organism>
<evidence type="ECO:0000256" key="1">
    <source>
        <dbReference type="SAM" id="MobiDB-lite"/>
    </source>
</evidence>
<reference evidence="2 3" key="1">
    <citation type="submission" date="2019-05" db="EMBL/GenBank/DDBJ databases">
        <title>Another draft genome of Portunus trituberculatus and its Hox gene families provides insights of decapod evolution.</title>
        <authorList>
            <person name="Jeong J.-H."/>
            <person name="Song I."/>
            <person name="Kim S."/>
            <person name="Choi T."/>
            <person name="Kim D."/>
            <person name="Ryu S."/>
            <person name="Kim W."/>
        </authorList>
    </citation>
    <scope>NUCLEOTIDE SEQUENCE [LARGE SCALE GENOMIC DNA]</scope>
    <source>
        <tissue evidence="2">Muscle</tissue>
    </source>
</reference>
<gene>
    <name evidence="2" type="ORF">E2C01_096616</name>
</gene>
<feature type="region of interest" description="Disordered" evidence="1">
    <location>
        <begin position="1"/>
        <end position="24"/>
    </location>
</feature>